<proteinExistence type="predicted"/>
<dbReference type="EMBL" id="QTSX02007381">
    <property type="protein sequence ID" value="KAJ9048532.1"/>
    <property type="molecule type" value="Genomic_DNA"/>
</dbReference>
<comment type="caution">
    <text evidence="1">The sequence shown here is derived from an EMBL/GenBank/DDBJ whole genome shotgun (WGS) entry which is preliminary data.</text>
</comment>
<sequence>MEKDSAPKPVASVLGKAPNWYHSGVMGIDETLGIIYYCAEELVFALDASDLSYLAAWPAHIKRTNCLAVSSSPNGPSLATGGSDKVLRLWAPKIDSKGLSNKQEVLFEHRLHKADIRAIQWSSDNQTVISGKAATPATNRQRMLRGK</sequence>
<accession>A0ACC2REL1</accession>
<name>A0ACC2REL1_9FUNG</name>
<evidence type="ECO:0000313" key="2">
    <source>
        <dbReference type="Proteomes" id="UP001165960"/>
    </source>
</evidence>
<protein>
    <submittedName>
        <fullName evidence="1">Uncharacterized protein</fullName>
    </submittedName>
</protein>
<gene>
    <name evidence="1" type="ORF">DSO57_1034199</name>
</gene>
<evidence type="ECO:0000313" key="1">
    <source>
        <dbReference type="EMBL" id="KAJ9048532.1"/>
    </source>
</evidence>
<dbReference type="Proteomes" id="UP001165960">
    <property type="component" value="Unassembled WGS sequence"/>
</dbReference>
<keyword evidence="2" id="KW-1185">Reference proteome</keyword>
<organism evidence="1 2">
    <name type="scientific">Entomophthora muscae</name>
    <dbReference type="NCBI Taxonomy" id="34485"/>
    <lineage>
        <taxon>Eukaryota</taxon>
        <taxon>Fungi</taxon>
        <taxon>Fungi incertae sedis</taxon>
        <taxon>Zoopagomycota</taxon>
        <taxon>Entomophthoromycotina</taxon>
        <taxon>Entomophthoromycetes</taxon>
        <taxon>Entomophthorales</taxon>
        <taxon>Entomophthoraceae</taxon>
        <taxon>Entomophthora</taxon>
    </lineage>
</organism>
<reference evidence="1" key="1">
    <citation type="submission" date="2022-04" db="EMBL/GenBank/DDBJ databases">
        <title>Genome of the entomopathogenic fungus Entomophthora muscae.</title>
        <authorList>
            <person name="Elya C."/>
            <person name="Lovett B.R."/>
            <person name="Lee E."/>
            <person name="Macias A.M."/>
            <person name="Hajek A.E."/>
            <person name="De Bivort B.L."/>
            <person name="Kasson M.T."/>
            <person name="De Fine Licht H.H."/>
            <person name="Stajich J.E."/>
        </authorList>
    </citation>
    <scope>NUCLEOTIDE SEQUENCE</scope>
    <source>
        <strain evidence="1">Berkeley</strain>
    </source>
</reference>